<dbReference type="SMART" id="SM00576">
    <property type="entry name" value="BTP"/>
    <property type="match status" value="1"/>
</dbReference>
<organism evidence="7 8">
    <name type="scientific">Ananas comosus</name>
    <name type="common">Pineapple</name>
    <name type="synonym">Ananas ananas</name>
    <dbReference type="NCBI Taxonomy" id="4615"/>
    <lineage>
        <taxon>Eukaryota</taxon>
        <taxon>Viridiplantae</taxon>
        <taxon>Streptophyta</taxon>
        <taxon>Embryophyta</taxon>
        <taxon>Tracheophyta</taxon>
        <taxon>Spermatophyta</taxon>
        <taxon>Magnoliopsida</taxon>
        <taxon>Liliopsida</taxon>
        <taxon>Poales</taxon>
        <taxon>Bromeliaceae</taxon>
        <taxon>Bromelioideae</taxon>
        <taxon>Ananas</taxon>
    </lineage>
</organism>
<dbReference type="GO" id="GO:0005669">
    <property type="term" value="C:transcription factor TFIID complex"/>
    <property type="evidence" value="ECO:0007669"/>
    <property type="project" value="InterPro"/>
</dbReference>
<evidence type="ECO:0000259" key="6">
    <source>
        <dbReference type="SMART" id="SM00576"/>
    </source>
</evidence>
<dbReference type="PANTHER" id="PTHR46338:SF21">
    <property type="entry name" value="OS02G0699900 PROTEIN"/>
    <property type="match status" value="1"/>
</dbReference>
<feature type="region of interest" description="Disordered" evidence="5">
    <location>
        <begin position="1"/>
        <end position="25"/>
    </location>
</feature>
<dbReference type="Gramene" id="Aco017268.1.mrna1">
    <property type="protein sequence ID" value="Aco017268.1.mrna1.cds1"/>
    <property type="gene ID" value="Aco017268.1.path1"/>
</dbReference>
<reference evidence="7" key="1">
    <citation type="journal article" date="2015" name="Nat. Genet.">
        <title>The pineapple genome and the evolution of CAM photosynthesis.</title>
        <authorList>
            <person name="Ming R."/>
            <person name="VanBuren R."/>
            <person name="Wai C.M."/>
            <person name="Tang H."/>
            <person name="Schatz M.C."/>
            <person name="Bowers J.E."/>
            <person name="Lyons E."/>
            <person name="Wang M.L."/>
            <person name="Chen J."/>
            <person name="Biggers E."/>
            <person name="Zhang J."/>
            <person name="Huang L."/>
            <person name="Zhang L."/>
            <person name="Miao W."/>
            <person name="Zhang J."/>
            <person name="Ye Z."/>
            <person name="Miao C."/>
            <person name="Lin Z."/>
            <person name="Wang H."/>
            <person name="Zhou H."/>
            <person name="Yim W.C."/>
            <person name="Priest H.D."/>
            <person name="Zheng C."/>
            <person name="Woodhouse M."/>
            <person name="Edger P.P."/>
            <person name="Guyot R."/>
            <person name="Guo H.B."/>
            <person name="Guo H."/>
            <person name="Zheng G."/>
            <person name="Singh R."/>
            <person name="Sharma A."/>
            <person name="Min X."/>
            <person name="Zheng Y."/>
            <person name="Lee H."/>
            <person name="Gurtowski J."/>
            <person name="Sedlazeck F.J."/>
            <person name="Harkess A."/>
            <person name="McKain M.R."/>
            <person name="Liao Z."/>
            <person name="Fang J."/>
            <person name="Liu J."/>
            <person name="Zhang X."/>
            <person name="Zhang Q."/>
            <person name="Hu W."/>
            <person name="Qin Y."/>
            <person name="Wang K."/>
            <person name="Chen L.Y."/>
            <person name="Shirley N."/>
            <person name="Lin Y.R."/>
            <person name="Liu L.Y."/>
            <person name="Hernandez A.G."/>
            <person name="Wright C.L."/>
            <person name="Bulone V."/>
            <person name="Tuskan G.A."/>
            <person name="Heath K."/>
            <person name="Zee F."/>
            <person name="Moore P.H."/>
            <person name="Sunkar R."/>
            <person name="Leebens-Mack J.H."/>
            <person name="Mockler T."/>
            <person name="Bennetzen J.L."/>
            <person name="Freeling M."/>
            <person name="Sankoff D."/>
            <person name="Paterson A.H."/>
            <person name="Zhu X."/>
            <person name="Yang X."/>
            <person name="Smith J.A."/>
            <person name="Cushman J.C."/>
            <person name="Paull R.E."/>
            <person name="Yu Q."/>
        </authorList>
    </citation>
    <scope>NUCLEOTIDE SEQUENCE [LARGE SCALE GENOMIC DNA]</scope>
    <source>
        <strain evidence="7">cv. F153</strain>
    </source>
</reference>
<feature type="compositionally biased region" description="Low complexity" evidence="5">
    <location>
        <begin position="16"/>
        <end position="25"/>
    </location>
</feature>
<keyword evidence="7" id="KW-1185">Reference proteome</keyword>
<sequence length="243" mass="25976">MAAPANPKEEGEEENSSSSSSSSSSRPFASAVAAIAVAQICGGAGFTAAEPCALRALSDVAALYIEALARSAAGHANDRGRTDSNLLDLVRALEELEAAACGGFLGGSDPARLLLRSSKLMELMAFVRDADEVPFAKPIRRRAGKGGERRRAPPSFVEAGKEPPMPHVPRWLPCFPESWEGWGRRGEKEMAAKEEEEEEMAVGTGMDGVVKREESGVAGVLPEERARVRFRIGAGSDRRRRGR</sequence>
<dbReference type="RefSeq" id="XP_020084432.1">
    <property type="nucleotide sequence ID" value="XM_020228843.1"/>
</dbReference>
<dbReference type="CDD" id="cd00076">
    <property type="entry name" value="HFD_SF"/>
    <property type="match status" value="1"/>
</dbReference>
<dbReference type="InterPro" id="IPR037818">
    <property type="entry name" value="TAF8"/>
</dbReference>
<reference evidence="8" key="2">
    <citation type="submission" date="2025-08" db="UniProtKB">
        <authorList>
            <consortium name="RefSeq"/>
        </authorList>
    </citation>
    <scope>IDENTIFICATION</scope>
    <source>
        <tissue evidence="8">Leaf</tissue>
    </source>
</reference>
<dbReference type="OrthoDB" id="436852at2759"/>
<keyword evidence="2" id="KW-0805">Transcription regulation</keyword>
<dbReference type="GeneID" id="109707524"/>
<keyword evidence="3" id="KW-0804">Transcription</keyword>
<dbReference type="AlphaFoldDB" id="A0A6P5ELU5"/>
<dbReference type="InterPro" id="IPR009072">
    <property type="entry name" value="Histone-fold"/>
</dbReference>
<accession>A0A6P5ELU5</accession>
<dbReference type="Proteomes" id="UP000515123">
    <property type="component" value="Linkage group 3"/>
</dbReference>
<evidence type="ECO:0000256" key="4">
    <source>
        <dbReference type="ARBA" id="ARBA00023242"/>
    </source>
</evidence>
<feature type="domain" description="Bromodomain associated" evidence="6">
    <location>
        <begin position="26"/>
        <end position="103"/>
    </location>
</feature>
<name>A0A6P5ELU5_ANACO</name>
<feature type="region of interest" description="Disordered" evidence="5">
    <location>
        <begin position="141"/>
        <end position="163"/>
    </location>
</feature>
<dbReference type="Pfam" id="PF07524">
    <property type="entry name" value="Bromo_TP"/>
    <property type="match status" value="1"/>
</dbReference>
<evidence type="ECO:0000256" key="3">
    <source>
        <dbReference type="ARBA" id="ARBA00023163"/>
    </source>
</evidence>
<gene>
    <name evidence="8" type="primary">LOC109707524</name>
</gene>
<dbReference type="Gene3D" id="1.10.20.10">
    <property type="entry name" value="Histone, subunit A"/>
    <property type="match status" value="1"/>
</dbReference>
<comment type="subcellular location">
    <subcellularLocation>
        <location evidence="1">Nucleus</location>
    </subcellularLocation>
</comment>
<evidence type="ECO:0000256" key="1">
    <source>
        <dbReference type="ARBA" id="ARBA00004123"/>
    </source>
</evidence>
<evidence type="ECO:0000313" key="8">
    <source>
        <dbReference type="RefSeq" id="XP_020084432.1"/>
    </source>
</evidence>
<dbReference type="PANTHER" id="PTHR46338">
    <property type="entry name" value="TRANSCRIPTION INITIATION FACTOR TFIID SUBUNIT 8"/>
    <property type="match status" value="1"/>
</dbReference>
<dbReference type="GO" id="GO:0046982">
    <property type="term" value="F:protein heterodimerization activity"/>
    <property type="evidence" value="ECO:0007669"/>
    <property type="project" value="InterPro"/>
</dbReference>
<evidence type="ECO:0000313" key="7">
    <source>
        <dbReference type="Proteomes" id="UP000515123"/>
    </source>
</evidence>
<dbReference type="InterPro" id="IPR006565">
    <property type="entry name" value="BTP"/>
</dbReference>
<keyword evidence="4" id="KW-0539">Nucleus</keyword>
<proteinExistence type="predicted"/>
<evidence type="ECO:0000256" key="5">
    <source>
        <dbReference type="SAM" id="MobiDB-lite"/>
    </source>
</evidence>
<evidence type="ECO:0000256" key="2">
    <source>
        <dbReference type="ARBA" id="ARBA00023015"/>
    </source>
</evidence>
<protein>
    <submittedName>
        <fullName evidence="8">Transcription initiation factor TFIID subunit 8-like</fullName>
    </submittedName>
</protein>